<name>A0ABD6EUQ2_9BILA</name>
<evidence type="ECO:0000313" key="1">
    <source>
        <dbReference type="EMBL" id="MFH4982842.1"/>
    </source>
</evidence>
<proteinExistence type="predicted"/>
<evidence type="ECO:0000313" key="2">
    <source>
        <dbReference type="Proteomes" id="UP001608902"/>
    </source>
</evidence>
<sequence length="70" mass="7813">MRAGLTSFRTVVNTVPNTANILAAAAGSVKEKISVPVWIAHRDRQMPQEAAEMKLHFNVECSSCFRIRKK</sequence>
<keyword evidence="2" id="KW-1185">Reference proteome</keyword>
<gene>
    <name evidence="1" type="ORF">AB6A40_009551</name>
</gene>
<accession>A0ABD6EUQ2</accession>
<dbReference type="Proteomes" id="UP001608902">
    <property type="component" value="Unassembled WGS sequence"/>
</dbReference>
<protein>
    <submittedName>
        <fullName evidence="1">Uncharacterized protein</fullName>
    </submittedName>
</protein>
<dbReference type="EMBL" id="JBGFUD010010254">
    <property type="protein sequence ID" value="MFH4982842.1"/>
    <property type="molecule type" value="Genomic_DNA"/>
</dbReference>
<organism evidence="1 2">
    <name type="scientific">Gnathostoma spinigerum</name>
    <dbReference type="NCBI Taxonomy" id="75299"/>
    <lineage>
        <taxon>Eukaryota</taxon>
        <taxon>Metazoa</taxon>
        <taxon>Ecdysozoa</taxon>
        <taxon>Nematoda</taxon>
        <taxon>Chromadorea</taxon>
        <taxon>Rhabditida</taxon>
        <taxon>Spirurina</taxon>
        <taxon>Gnathostomatomorpha</taxon>
        <taxon>Gnathostomatoidea</taxon>
        <taxon>Gnathostomatidae</taxon>
        <taxon>Gnathostoma</taxon>
    </lineage>
</organism>
<dbReference type="AlphaFoldDB" id="A0ABD6EUQ2"/>
<reference evidence="1 2" key="1">
    <citation type="submission" date="2024-08" db="EMBL/GenBank/DDBJ databases">
        <title>Gnathostoma spinigerum genome.</title>
        <authorList>
            <person name="Gonzalez-Bertolin B."/>
            <person name="Monzon S."/>
            <person name="Zaballos A."/>
            <person name="Jimenez P."/>
            <person name="Dekumyoy P."/>
            <person name="Varona S."/>
            <person name="Cuesta I."/>
            <person name="Sumanam S."/>
            <person name="Adisakwattana P."/>
            <person name="Gasser R.B."/>
            <person name="Hernandez-Gonzalez A."/>
            <person name="Young N.D."/>
            <person name="Perteguer M.J."/>
        </authorList>
    </citation>
    <scope>NUCLEOTIDE SEQUENCE [LARGE SCALE GENOMIC DNA]</scope>
    <source>
        <strain evidence="1">AL3</strain>
        <tissue evidence="1">Liver</tissue>
    </source>
</reference>
<comment type="caution">
    <text evidence="1">The sequence shown here is derived from an EMBL/GenBank/DDBJ whole genome shotgun (WGS) entry which is preliminary data.</text>
</comment>